<organism evidence="1 2">
    <name type="scientific">Sinorhizobium medicae</name>
    <dbReference type="NCBI Taxonomy" id="110321"/>
    <lineage>
        <taxon>Bacteria</taxon>
        <taxon>Pseudomonadati</taxon>
        <taxon>Pseudomonadota</taxon>
        <taxon>Alphaproteobacteria</taxon>
        <taxon>Hyphomicrobiales</taxon>
        <taxon>Rhizobiaceae</taxon>
        <taxon>Sinorhizobium/Ensifer group</taxon>
        <taxon>Sinorhizobium</taxon>
    </lineage>
</organism>
<evidence type="ECO:0000313" key="2">
    <source>
        <dbReference type="Proteomes" id="UP001190825"/>
    </source>
</evidence>
<proteinExistence type="predicted"/>
<evidence type="ECO:0000313" key="1">
    <source>
        <dbReference type="EMBL" id="PLU03829.1"/>
    </source>
</evidence>
<gene>
    <name evidence="1" type="ORF">BMJ33_13075</name>
</gene>
<dbReference type="EMBL" id="NBUC01000067">
    <property type="protein sequence ID" value="PLU03829.1"/>
    <property type="molecule type" value="Genomic_DNA"/>
</dbReference>
<name>A0ABX4TLM8_9HYPH</name>
<accession>A0ABX4TLM8</accession>
<dbReference type="Proteomes" id="UP001190825">
    <property type="component" value="Unassembled WGS sequence"/>
</dbReference>
<sequence>MVDLGKIELDRVFEFATRFRKAMERTNLEKMAIGFRMFPRGACSDTSLLLGTALKDHGLGAFRYVCASKSEGGTFESHAWLHADGLIVDITADQFNDGMPPVFVGKDTGWYGQWGEVTDLGEGDYRLCTGGYAGELAGSYRLVIANLS</sequence>
<comment type="caution">
    <text evidence="1">The sequence shown here is derived from an EMBL/GenBank/DDBJ whole genome shotgun (WGS) entry which is preliminary data.</text>
</comment>
<evidence type="ECO:0008006" key="3">
    <source>
        <dbReference type="Google" id="ProtNLM"/>
    </source>
</evidence>
<protein>
    <recommendedName>
        <fullName evidence="3">Microcin J25-processing protein McjB C-terminal domain-containing protein</fullName>
    </recommendedName>
</protein>
<dbReference type="RefSeq" id="WP_101779751.1">
    <property type="nucleotide sequence ID" value="NZ_NBUC01000067.1"/>
</dbReference>
<reference evidence="1 2" key="1">
    <citation type="journal article" date="2018" name="FEMS Microbiol. Ecol.">
        <title>Co-invading symbiotic mutualists of Medicago polymorpha retain high ancestral diversity and contain diverse accessory genomes.</title>
        <authorList>
            <person name="Porter S.S."/>
            <person name="Faber-Hammond J.J."/>
            <person name="Friesen M.L."/>
        </authorList>
    </citation>
    <scope>NUCLEOTIDE SEQUENCE [LARGE SCALE GENOMIC DNA]</scope>
    <source>
        <strain evidence="1 2">Str16</strain>
    </source>
</reference>
<keyword evidence="2" id="KW-1185">Reference proteome</keyword>